<evidence type="ECO:0000313" key="2">
    <source>
        <dbReference type="Proteomes" id="UP000647172"/>
    </source>
</evidence>
<dbReference type="AlphaFoldDB" id="A0A919JNR1"/>
<organism evidence="1 2">
    <name type="scientific">Actinoplanes nipponensis</name>
    <dbReference type="NCBI Taxonomy" id="135950"/>
    <lineage>
        <taxon>Bacteria</taxon>
        <taxon>Bacillati</taxon>
        <taxon>Actinomycetota</taxon>
        <taxon>Actinomycetes</taxon>
        <taxon>Micromonosporales</taxon>
        <taxon>Micromonosporaceae</taxon>
        <taxon>Actinoplanes</taxon>
    </lineage>
</organism>
<protein>
    <submittedName>
        <fullName evidence="1">Uncharacterized protein</fullName>
    </submittedName>
</protein>
<gene>
    <name evidence="1" type="ORF">Ani05nite_61940</name>
</gene>
<dbReference type="RefSeq" id="WP_203774279.1">
    <property type="nucleotide sequence ID" value="NZ_BAAAYJ010000006.1"/>
</dbReference>
<keyword evidence="2" id="KW-1185">Reference proteome</keyword>
<proteinExistence type="predicted"/>
<evidence type="ECO:0000313" key="1">
    <source>
        <dbReference type="EMBL" id="GIE52660.1"/>
    </source>
</evidence>
<sequence length="104" mass="11132">MSPIAVAPRLPVPAGQLVGHLVRIPAGRCRYRDSGPALLVRRVRLDISQWYGGAWVWLEGDEIADTGYSLGWTQALVHVSVCVTDAPAAGLPVQRRPAAPPNLG</sequence>
<dbReference type="Proteomes" id="UP000647172">
    <property type="component" value="Unassembled WGS sequence"/>
</dbReference>
<comment type="caution">
    <text evidence="1">The sequence shown here is derived from an EMBL/GenBank/DDBJ whole genome shotgun (WGS) entry which is preliminary data.</text>
</comment>
<name>A0A919JNR1_9ACTN</name>
<reference evidence="1" key="1">
    <citation type="submission" date="2021-01" db="EMBL/GenBank/DDBJ databases">
        <title>Whole genome shotgun sequence of Actinoplanes nipponensis NBRC 14063.</title>
        <authorList>
            <person name="Komaki H."/>
            <person name="Tamura T."/>
        </authorList>
    </citation>
    <scope>NUCLEOTIDE SEQUENCE</scope>
    <source>
        <strain evidence="1">NBRC 14063</strain>
    </source>
</reference>
<accession>A0A919JNR1</accession>
<dbReference type="EMBL" id="BOMQ01000074">
    <property type="protein sequence ID" value="GIE52660.1"/>
    <property type="molecule type" value="Genomic_DNA"/>
</dbReference>